<dbReference type="EMBL" id="CADCWA010000198">
    <property type="protein sequence ID" value="CAA9533731.1"/>
    <property type="molecule type" value="Genomic_DNA"/>
</dbReference>
<name>A0A6J4TYI2_9SPHN</name>
<dbReference type="AlphaFoldDB" id="A0A6J4TYI2"/>
<sequence length="151" mass="16111">MERMERGRLGRGLMLAGLMLGIVGTAPPPAADLNVKLAGLRSGKGLVRVCLTQSSARFLECKESGAAMLNVPAAKAAQLSLAKLRPGSYALLVIHDENGNGKLDMTLGIPREGFGFSNNPTIHMRPPRAEEVRFTLAPGASAQTVRMRYVL</sequence>
<dbReference type="InterPro" id="IPR018673">
    <property type="entry name" value="DUF2141"/>
</dbReference>
<dbReference type="Pfam" id="PF09912">
    <property type="entry name" value="DUF2141"/>
    <property type="match status" value="1"/>
</dbReference>
<protein>
    <recommendedName>
        <fullName evidence="2">DUF2141 domain-containing protein</fullName>
    </recommendedName>
</protein>
<evidence type="ECO:0008006" key="2">
    <source>
        <dbReference type="Google" id="ProtNLM"/>
    </source>
</evidence>
<gene>
    <name evidence="1" type="ORF">AVDCRST_MAG31-2627</name>
</gene>
<reference evidence="1" key="1">
    <citation type="submission" date="2020-02" db="EMBL/GenBank/DDBJ databases">
        <authorList>
            <person name="Meier V. D."/>
        </authorList>
    </citation>
    <scope>NUCLEOTIDE SEQUENCE</scope>
    <source>
        <strain evidence="1">AVDCRST_MAG31</strain>
    </source>
</reference>
<organism evidence="1">
    <name type="scientific">uncultured Sphingomonas sp</name>
    <dbReference type="NCBI Taxonomy" id="158754"/>
    <lineage>
        <taxon>Bacteria</taxon>
        <taxon>Pseudomonadati</taxon>
        <taxon>Pseudomonadota</taxon>
        <taxon>Alphaproteobacteria</taxon>
        <taxon>Sphingomonadales</taxon>
        <taxon>Sphingomonadaceae</taxon>
        <taxon>Sphingomonas</taxon>
        <taxon>environmental samples</taxon>
    </lineage>
</organism>
<accession>A0A6J4TYI2</accession>
<dbReference type="RefSeq" id="WP_294171160.1">
    <property type="nucleotide sequence ID" value="NZ_CADCWA010000198.1"/>
</dbReference>
<proteinExistence type="predicted"/>
<evidence type="ECO:0000313" key="1">
    <source>
        <dbReference type="EMBL" id="CAA9533731.1"/>
    </source>
</evidence>